<protein>
    <submittedName>
        <fullName evidence="2">Uncharacterized protein</fullName>
    </submittedName>
</protein>
<feature type="region of interest" description="Disordered" evidence="1">
    <location>
        <begin position="1"/>
        <end position="51"/>
    </location>
</feature>
<sequence length="51" mass="5866">MREKPPLPSARRPENGKKLYERVSGRNKITDETWAGRNEQQGEESEHSTQG</sequence>
<evidence type="ECO:0000256" key="1">
    <source>
        <dbReference type="SAM" id="MobiDB-lite"/>
    </source>
</evidence>
<dbReference type="RefSeq" id="WP_179533972.1">
    <property type="nucleotide sequence ID" value="NZ_JACBYW010000001.1"/>
</dbReference>
<dbReference type="EMBL" id="JACBYW010000001">
    <property type="protein sequence ID" value="NYH77435.1"/>
    <property type="molecule type" value="Genomic_DNA"/>
</dbReference>
<proteinExistence type="predicted"/>
<accession>A0A852YWZ0</accession>
<reference evidence="2 3" key="1">
    <citation type="submission" date="2020-07" db="EMBL/GenBank/DDBJ databases">
        <title>Genomic Encyclopedia of Type Strains, Phase III (KMG-III): the genomes of soil and plant-associated and newly described type strains.</title>
        <authorList>
            <person name="Whitman W."/>
        </authorList>
    </citation>
    <scope>NUCLEOTIDE SEQUENCE [LARGE SCALE GENOMIC DNA]</scope>
    <source>
        <strain evidence="2 3">CECT 8576</strain>
    </source>
</reference>
<evidence type="ECO:0000313" key="2">
    <source>
        <dbReference type="EMBL" id="NYH77435.1"/>
    </source>
</evidence>
<comment type="caution">
    <text evidence="2">The sequence shown here is derived from an EMBL/GenBank/DDBJ whole genome shotgun (WGS) entry which is preliminary data.</text>
</comment>
<keyword evidence="3" id="KW-1185">Reference proteome</keyword>
<feature type="compositionally biased region" description="Basic and acidic residues" evidence="1">
    <location>
        <begin position="1"/>
        <end position="31"/>
    </location>
</feature>
<evidence type="ECO:0000313" key="3">
    <source>
        <dbReference type="Proteomes" id="UP000548304"/>
    </source>
</evidence>
<organism evidence="2 3">
    <name type="scientific">Actinopolyspora biskrensis</name>
    <dbReference type="NCBI Taxonomy" id="1470178"/>
    <lineage>
        <taxon>Bacteria</taxon>
        <taxon>Bacillati</taxon>
        <taxon>Actinomycetota</taxon>
        <taxon>Actinomycetes</taxon>
        <taxon>Actinopolysporales</taxon>
        <taxon>Actinopolysporaceae</taxon>
        <taxon>Actinopolyspora</taxon>
    </lineage>
</organism>
<name>A0A852YWZ0_9ACTN</name>
<gene>
    <name evidence="2" type="ORF">FHR84_000749</name>
</gene>
<dbReference type="Proteomes" id="UP000548304">
    <property type="component" value="Unassembled WGS sequence"/>
</dbReference>
<dbReference type="AlphaFoldDB" id="A0A852YWZ0"/>